<gene>
    <name evidence="2" type="ORF">A374_07061</name>
</gene>
<feature type="transmembrane region" description="Helical" evidence="1">
    <location>
        <begin position="37"/>
        <end position="56"/>
    </location>
</feature>
<comment type="caution">
    <text evidence="2">The sequence shown here is derived from an EMBL/GenBank/DDBJ whole genome shotgun (WGS) entry which is preliminary data.</text>
</comment>
<keyword evidence="1" id="KW-0812">Transmembrane</keyword>
<evidence type="ECO:0000313" key="3">
    <source>
        <dbReference type="Proteomes" id="UP000004080"/>
    </source>
</evidence>
<dbReference type="AlphaFoldDB" id="I8UGP2"/>
<protein>
    <submittedName>
        <fullName evidence="2">Uncharacterized protein</fullName>
    </submittedName>
</protein>
<accession>I8UGP2</accession>
<evidence type="ECO:0000313" key="2">
    <source>
        <dbReference type="EMBL" id="EIT86060.1"/>
    </source>
</evidence>
<dbReference type="EMBL" id="AKKV01000023">
    <property type="protein sequence ID" value="EIT86060.1"/>
    <property type="molecule type" value="Genomic_DNA"/>
</dbReference>
<dbReference type="PATRIC" id="fig|1196324.3.peg.1446"/>
<sequence>MNRFIIIAFLTSILAFLCISLILLINPATVLKDNGQIHYFCSYMMYSLPVHVVGCVLAESALRRAQGRELRIFQQLLYMAMLGLLFGVMLTMLLSGHEAPEQMDWPSLVLMIIVGIISSLSFYFIRKKAYSPS</sequence>
<keyword evidence="3" id="KW-1185">Reference proteome</keyword>
<dbReference type="Proteomes" id="UP000004080">
    <property type="component" value="Unassembled WGS sequence"/>
</dbReference>
<keyword evidence="1" id="KW-0472">Membrane</keyword>
<name>I8UGP2_9BACL</name>
<dbReference type="RefSeq" id="WP_007201509.1">
    <property type="nucleotide sequence ID" value="NZ_AKKV01000023.1"/>
</dbReference>
<feature type="transmembrane region" description="Helical" evidence="1">
    <location>
        <begin position="107"/>
        <end position="125"/>
    </location>
</feature>
<keyword evidence="1" id="KW-1133">Transmembrane helix</keyword>
<proteinExistence type="predicted"/>
<evidence type="ECO:0000256" key="1">
    <source>
        <dbReference type="SAM" id="Phobius"/>
    </source>
</evidence>
<organism evidence="2 3">
    <name type="scientific">Fictibacillus macauensis ZFHKF-1</name>
    <dbReference type="NCBI Taxonomy" id="1196324"/>
    <lineage>
        <taxon>Bacteria</taxon>
        <taxon>Bacillati</taxon>
        <taxon>Bacillota</taxon>
        <taxon>Bacilli</taxon>
        <taxon>Bacillales</taxon>
        <taxon>Fictibacillaceae</taxon>
        <taxon>Fictibacillus</taxon>
    </lineage>
</organism>
<reference evidence="2 3" key="1">
    <citation type="journal article" date="2012" name="J. Bacteriol.">
        <title>Genome of Bacillus macauensis ZFHKF-1, a Long-Chain-Forming Bacterium.</title>
        <authorList>
            <person name="Cai L."/>
            <person name="Zhang T."/>
        </authorList>
    </citation>
    <scope>NUCLEOTIDE SEQUENCE [LARGE SCALE GENOMIC DNA]</scope>
    <source>
        <strain evidence="2 3">ZFHKF-1</strain>
    </source>
</reference>
<feature type="transmembrane region" description="Helical" evidence="1">
    <location>
        <begin position="76"/>
        <end position="95"/>
    </location>
</feature>